<keyword evidence="1" id="KW-1133">Transmembrane helix</keyword>
<keyword evidence="1" id="KW-0472">Membrane</keyword>
<protein>
    <submittedName>
        <fullName evidence="2">Uncharacterized protein</fullName>
    </submittedName>
</protein>
<keyword evidence="1" id="KW-0812">Transmembrane</keyword>
<comment type="caution">
    <text evidence="2">The sequence shown here is derived from an EMBL/GenBank/DDBJ whole genome shotgun (WGS) entry which is preliminary data.</text>
</comment>
<evidence type="ECO:0000313" key="2">
    <source>
        <dbReference type="EMBL" id="RMI27858.1"/>
    </source>
</evidence>
<gene>
    <name evidence="2" type="ORF">EBN03_32490</name>
</gene>
<keyword evidence="3" id="KW-1185">Reference proteome</keyword>
<dbReference type="AlphaFoldDB" id="A0A3M2KZX5"/>
<dbReference type="EMBL" id="RFFH01000029">
    <property type="protein sequence ID" value="RMI27858.1"/>
    <property type="molecule type" value="Genomic_DNA"/>
</dbReference>
<evidence type="ECO:0000313" key="3">
    <source>
        <dbReference type="Proteomes" id="UP000279275"/>
    </source>
</evidence>
<feature type="transmembrane region" description="Helical" evidence="1">
    <location>
        <begin position="61"/>
        <end position="79"/>
    </location>
</feature>
<organism evidence="2 3">
    <name type="scientific">Nocardia stercoris</name>
    <dbReference type="NCBI Taxonomy" id="2483361"/>
    <lineage>
        <taxon>Bacteria</taxon>
        <taxon>Bacillati</taxon>
        <taxon>Actinomycetota</taxon>
        <taxon>Actinomycetes</taxon>
        <taxon>Mycobacteriales</taxon>
        <taxon>Nocardiaceae</taxon>
        <taxon>Nocardia</taxon>
    </lineage>
</organism>
<dbReference type="Proteomes" id="UP000279275">
    <property type="component" value="Unassembled WGS sequence"/>
</dbReference>
<sequence length="148" mass="15725">MRTFVHLVLFACAIALGVGTFGPLVDSVSARHLRFTELRDGLPTGSTFAGLAGRDVGFNSALTPLLLIVAGLILIAALVGSRLLGWLGVLAGFGLLGVFAWRFDQRFDAQLRDDYRTLLSGTWGLYLVGGALVVALLALLVPKERVTA</sequence>
<proteinExistence type="predicted"/>
<evidence type="ECO:0000256" key="1">
    <source>
        <dbReference type="SAM" id="Phobius"/>
    </source>
</evidence>
<feature type="transmembrane region" description="Helical" evidence="1">
    <location>
        <begin position="84"/>
        <end position="103"/>
    </location>
</feature>
<dbReference type="RefSeq" id="WP_122192006.1">
    <property type="nucleotide sequence ID" value="NZ_RFFH01000029.1"/>
</dbReference>
<reference evidence="2 3" key="1">
    <citation type="submission" date="2018-10" db="EMBL/GenBank/DDBJ databases">
        <title>Isolation from cow dung.</title>
        <authorList>
            <person name="Ling L."/>
        </authorList>
    </citation>
    <scope>NUCLEOTIDE SEQUENCE [LARGE SCALE GENOMIC DNA]</scope>
    <source>
        <strain evidence="2 3">NEAU-LL90</strain>
    </source>
</reference>
<feature type="transmembrane region" description="Helical" evidence="1">
    <location>
        <begin position="123"/>
        <end position="141"/>
    </location>
</feature>
<dbReference type="OrthoDB" id="4570892at2"/>
<accession>A0A3M2KZX5</accession>
<name>A0A3M2KZX5_9NOCA</name>